<keyword evidence="5" id="KW-0206">Cytoskeleton</keyword>
<gene>
    <name evidence="9" type="ORF">MARPO_0058s0043</name>
</gene>
<keyword evidence="5" id="KW-0963">Cytoplasm</keyword>
<accession>A0A2R6WTS6</accession>
<dbReference type="GO" id="GO:0008270">
    <property type="term" value="F:zinc ion binding"/>
    <property type="evidence" value="ECO:0007669"/>
    <property type="project" value="UniProtKB-KW"/>
</dbReference>
<feature type="compositionally biased region" description="Basic and acidic residues" evidence="7">
    <location>
        <begin position="1032"/>
        <end position="1063"/>
    </location>
</feature>
<dbReference type="AlphaFoldDB" id="A0A2R6WTS6"/>
<dbReference type="GO" id="GO:0005814">
    <property type="term" value="C:centriole"/>
    <property type="evidence" value="ECO:0007669"/>
    <property type="project" value="UniProtKB-SubCell"/>
</dbReference>
<feature type="compositionally biased region" description="Basic and acidic residues" evidence="7">
    <location>
        <begin position="886"/>
        <end position="898"/>
    </location>
</feature>
<evidence type="ECO:0000256" key="1">
    <source>
        <dbReference type="ARBA" id="ARBA00004114"/>
    </source>
</evidence>
<dbReference type="PANTHER" id="PTHR21502">
    <property type="entry name" value="ZINC FINGER PROTEIN DZIP1"/>
    <property type="match status" value="1"/>
</dbReference>
<evidence type="ECO:0000256" key="2">
    <source>
        <dbReference type="ARBA" id="ARBA00004120"/>
    </source>
</evidence>
<keyword evidence="10" id="KW-1185">Reference proteome</keyword>
<proteinExistence type="inferred from homology"/>
<organism evidence="9 10">
    <name type="scientific">Marchantia polymorpha</name>
    <name type="common">Common liverwort</name>
    <name type="synonym">Marchantia aquatica</name>
    <dbReference type="NCBI Taxonomy" id="3197"/>
    <lineage>
        <taxon>Eukaryota</taxon>
        <taxon>Viridiplantae</taxon>
        <taxon>Streptophyta</taxon>
        <taxon>Embryophyta</taxon>
        <taxon>Marchantiophyta</taxon>
        <taxon>Marchantiopsida</taxon>
        <taxon>Marchantiidae</taxon>
        <taxon>Marchantiales</taxon>
        <taxon>Marchantiaceae</taxon>
        <taxon>Marchantia</taxon>
    </lineage>
</organism>
<dbReference type="Gramene" id="Mp5g20650.1">
    <property type="protein sequence ID" value="Mp5g20650.1.cds"/>
    <property type="gene ID" value="Mp5g20650"/>
</dbReference>
<dbReference type="EMBL" id="KZ772730">
    <property type="protein sequence ID" value="PTQ37255.1"/>
    <property type="molecule type" value="Genomic_DNA"/>
</dbReference>
<evidence type="ECO:0000313" key="9">
    <source>
        <dbReference type="EMBL" id="PTQ37255.1"/>
    </source>
</evidence>
<evidence type="ECO:0000256" key="3">
    <source>
        <dbReference type="ARBA" id="ARBA00009131"/>
    </source>
</evidence>
<dbReference type="Proteomes" id="UP000244005">
    <property type="component" value="Unassembled WGS sequence"/>
</dbReference>
<feature type="region of interest" description="Disordered" evidence="7">
    <location>
        <begin position="857"/>
        <end position="1063"/>
    </location>
</feature>
<feature type="compositionally biased region" description="Polar residues" evidence="7">
    <location>
        <begin position="677"/>
        <end position="688"/>
    </location>
</feature>
<reference evidence="10" key="1">
    <citation type="journal article" date="2017" name="Cell">
        <title>Insights into land plant evolution garnered from the Marchantia polymorpha genome.</title>
        <authorList>
            <person name="Bowman J.L."/>
            <person name="Kohchi T."/>
            <person name="Yamato K.T."/>
            <person name="Jenkins J."/>
            <person name="Shu S."/>
            <person name="Ishizaki K."/>
            <person name="Yamaoka S."/>
            <person name="Nishihama R."/>
            <person name="Nakamura Y."/>
            <person name="Berger F."/>
            <person name="Adam C."/>
            <person name="Aki S.S."/>
            <person name="Althoff F."/>
            <person name="Araki T."/>
            <person name="Arteaga-Vazquez M.A."/>
            <person name="Balasubrmanian S."/>
            <person name="Barry K."/>
            <person name="Bauer D."/>
            <person name="Boehm C.R."/>
            <person name="Briginshaw L."/>
            <person name="Caballero-Perez J."/>
            <person name="Catarino B."/>
            <person name="Chen F."/>
            <person name="Chiyoda S."/>
            <person name="Chovatia M."/>
            <person name="Davies K.M."/>
            <person name="Delmans M."/>
            <person name="Demura T."/>
            <person name="Dierschke T."/>
            <person name="Dolan L."/>
            <person name="Dorantes-Acosta A.E."/>
            <person name="Eklund D.M."/>
            <person name="Florent S.N."/>
            <person name="Flores-Sandoval E."/>
            <person name="Fujiyama A."/>
            <person name="Fukuzawa H."/>
            <person name="Galik B."/>
            <person name="Grimanelli D."/>
            <person name="Grimwood J."/>
            <person name="Grossniklaus U."/>
            <person name="Hamada T."/>
            <person name="Haseloff J."/>
            <person name="Hetherington A.J."/>
            <person name="Higo A."/>
            <person name="Hirakawa Y."/>
            <person name="Hundley H.N."/>
            <person name="Ikeda Y."/>
            <person name="Inoue K."/>
            <person name="Inoue S.I."/>
            <person name="Ishida S."/>
            <person name="Jia Q."/>
            <person name="Kakita M."/>
            <person name="Kanazawa T."/>
            <person name="Kawai Y."/>
            <person name="Kawashima T."/>
            <person name="Kennedy M."/>
            <person name="Kinose K."/>
            <person name="Kinoshita T."/>
            <person name="Kohara Y."/>
            <person name="Koide E."/>
            <person name="Komatsu K."/>
            <person name="Kopischke S."/>
            <person name="Kubo M."/>
            <person name="Kyozuka J."/>
            <person name="Lagercrantz U."/>
            <person name="Lin S.S."/>
            <person name="Lindquist E."/>
            <person name="Lipzen A.M."/>
            <person name="Lu C.W."/>
            <person name="De Luna E."/>
            <person name="Martienssen R.A."/>
            <person name="Minamino N."/>
            <person name="Mizutani M."/>
            <person name="Mizutani M."/>
            <person name="Mochizuki N."/>
            <person name="Monte I."/>
            <person name="Mosher R."/>
            <person name="Nagasaki H."/>
            <person name="Nakagami H."/>
            <person name="Naramoto S."/>
            <person name="Nishitani K."/>
            <person name="Ohtani M."/>
            <person name="Okamoto T."/>
            <person name="Okumura M."/>
            <person name="Phillips J."/>
            <person name="Pollak B."/>
            <person name="Reinders A."/>
            <person name="Rovekamp M."/>
            <person name="Sano R."/>
            <person name="Sawa S."/>
            <person name="Schmid M.W."/>
            <person name="Shirakawa M."/>
            <person name="Solano R."/>
            <person name="Spunde A."/>
            <person name="Suetsugu N."/>
            <person name="Sugano S."/>
            <person name="Sugiyama A."/>
            <person name="Sun R."/>
            <person name="Suzuki Y."/>
            <person name="Takenaka M."/>
            <person name="Takezawa D."/>
            <person name="Tomogane H."/>
            <person name="Tsuzuki M."/>
            <person name="Ueda T."/>
            <person name="Umeda M."/>
            <person name="Ward J.M."/>
            <person name="Watanabe Y."/>
            <person name="Yazaki K."/>
            <person name="Yokoyama R."/>
            <person name="Yoshitake Y."/>
            <person name="Yotsui I."/>
            <person name="Zachgo S."/>
            <person name="Schmutz J."/>
        </authorList>
    </citation>
    <scope>NUCLEOTIDE SEQUENCE [LARGE SCALE GENOMIC DNA]</scope>
    <source>
        <strain evidence="10">Tak-1</strain>
    </source>
</reference>
<feature type="region of interest" description="Disordered" evidence="7">
    <location>
        <begin position="439"/>
        <end position="610"/>
    </location>
</feature>
<dbReference type="Pfam" id="PF13815">
    <property type="entry name" value="Dzip-like_N"/>
    <property type="match status" value="1"/>
</dbReference>
<keyword evidence="6" id="KW-0966">Cell projection</keyword>
<dbReference type="PROSITE" id="PS00028">
    <property type="entry name" value="ZINC_FINGER_C2H2_1"/>
    <property type="match status" value="1"/>
</dbReference>
<feature type="compositionally biased region" description="Basic and acidic residues" evidence="7">
    <location>
        <begin position="591"/>
        <end position="608"/>
    </location>
</feature>
<feature type="compositionally biased region" description="Low complexity" evidence="7">
    <location>
        <begin position="961"/>
        <end position="972"/>
    </location>
</feature>
<feature type="region of interest" description="Disordered" evidence="7">
    <location>
        <begin position="666"/>
        <end position="773"/>
    </location>
</feature>
<keyword evidence="4" id="KW-0175">Coiled coil</keyword>
<dbReference type="OMA" id="MFPERIL"/>
<dbReference type="InterPro" id="IPR051241">
    <property type="entry name" value="DZIP_RILPL"/>
</dbReference>
<dbReference type="InterPro" id="IPR013087">
    <property type="entry name" value="Znf_C2H2_type"/>
</dbReference>
<evidence type="ECO:0000256" key="4">
    <source>
        <dbReference type="ARBA" id="ARBA00023054"/>
    </source>
</evidence>
<feature type="compositionally biased region" description="Basic and acidic residues" evidence="7">
    <location>
        <begin position="439"/>
        <end position="452"/>
    </location>
</feature>
<feature type="compositionally biased region" description="Polar residues" evidence="7">
    <location>
        <begin position="395"/>
        <end position="406"/>
    </location>
</feature>
<feature type="compositionally biased region" description="Basic and acidic residues" evidence="7">
    <location>
        <begin position="689"/>
        <end position="719"/>
    </location>
</feature>
<feature type="compositionally biased region" description="Basic and acidic residues" evidence="7">
    <location>
        <begin position="738"/>
        <end position="749"/>
    </location>
</feature>
<feature type="compositionally biased region" description="Basic and acidic residues" evidence="7">
    <location>
        <begin position="491"/>
        <end position="506"/>
    </location>
</feature>
<evidence type="ECO:0000313" key="10">
    <source>
        <dbReference type="Proteomes" id="UP000244005"/>
    </source>
</evidence>
<dbReference type="InterPro" id="IPR032714">
    <property type="entry name" value="DZIP1_N"/>
</dbReference>
<feature type="compositionally biased region" description="Basic residues" evidence="7">
    <location>
        <begin position="459"/>
        <end position="476"/>
    </location>
</feature>
<comment type="subcellular location">
    <subcellularLocation>
        <location evidence="2">Cytoplasm</location>
        <location evidence="2">Cytoskeleton</location>
        <location evidence="2">Cilium basal body</location>
    </subcellularLocation>
    <subcellularLocation>
        <location evidence="1">Cytoplasm</location>
        <location evidence="1">Cytoskeleton</location>
        <location evidence="1">Microtubule organizing center</location>
        <location evidence="1">Centrosome</location>
        <location evidence="1">Centriole</location>
    </subcellularLocation>
</comment>
<dbReference type="OrthoDB" id="1937431at2759"/>
<evidence type="ECO:0000259" key="8">
    <source>
        <dbReference type="PROSITE" id="PS00028"/>
    </source>
</evidence>
<comment type="similarity">
    <text evidence="3">Belongs to the DZIP C2H2-type zinc-finger protein family.</text>
</comment>
<evidence type="ECO:0000256" key="5">
    <source>
        <dbReference type="ARBA" id="ARBA00023212"/>
    </source>
</evidence>
<dbReference type="GO" id="GO:0005737">
    <property type="term" value="C:cytoplasm"/>
    <property type="evidence" value="ECO:0000318"/>
    <property type="project" value="GO_Central"/>
</dbReference>
<name>A0A2R6WTS6_MARPO</name>
<feature type="domain" description="C2H2-type" evidence="8">
    <location>
        <begin position="282"/>
        <end position="304"/>
    </location>
</feature>
<sequence length="1072" mass="121663">MRIMEDVNSGGTGTTQGSFDEAEHPFLKSFDNSKPAATRARKKKAVLGQIRKKKLNKEASGKPGSASTVVVDNGGVHDWPGLLSSTSATESVAEGYKEKLTVGKKKGKLTPDFTKMEDSLRSPPFVFQKRLTRIDWRKLHTIDVDKIVREVDLDTLEAVVDTIAFGDIQGEDTRNFTEANFVKIFRIAQLMVEYLLHVQELLAGHKSQLLADGTTIQRRLEKHREKFAKLLIDLNQCRHDLKQAKKTLRIYEAILKVQGENQQQLQSQQQQQQSVTQQMVRCCPLCDKLFESSYYLDLHVARRHPKSNDMPEDKILAVVSKAEEATAARVKAETTAALQVEIQQLRSLSQAEIQRNEAAAQFQIATLQASLKESNSKVQEIQNKLELLQTRVQSSPLTSTRQNGGSIKQKVKETKTQEKLTELEDQLQRVQREVKDLTEEKSNLTKELESTKSEVSLLKAKKQRKVTASRKNIKGKVLHDQDMLSSTTSDSQDRLMRNGESSDRSSTEGTGGRGRLTRRKHQRYHRSSSPEKRGMEEKQRKNKKLKDYHSSPERKRAQKLRVDQSSKAERSRLPNRQDNSSSSTPTQRSNRHYEQCRFPERGPSDEHATLSGQFKVWKDSVASKQVRLKAADQEILGAAKADLQLDLARAEEKRVGREEVGKVGAVKKMRREDVNSAGRQKPTQQKESTASEKRRLEADKEKERVAKETEQEEARRLSEIVDAASMDVGEDGPGIPVSEKEKWLQEHPFKPIPQRPHVLSKYPHPPSVFSSKRDDLVHRLDEQLGGELRKFGFSSDTEGISDSIYQAATAALEKQNKHRAGALQTNQKKSLEYERGAIVWHTQRAVRERDIQIIESHFEEESDQTSRSGASRRAESASSEDEDEEHNTPLHEEKEKNKSRTPRSPQTKGQHHTGDVSNRDADLEKESHAAVTDKNRSADKQHVNYSANSFSRKEMNRFRIQSQSPSLSLFPSHHFKSSSRGQTTTKYSPPWHHISRDAEEEKSEPDNQGEAGFGLGQWESDEDVPHTQASRNEGKDGRDQGRQKEEHLSEDGSEESKIFRELDAEIDEIIRL</sequence>
<evidence type="ECO:0000256" key="7">
    <source>
        <dbReference type="SAM" id="MobiDB-lite"/>
    </source>
</evidence>
<dbReference type="PANTHER" id="PTHR21502:SF3">
    <property type="entry name" value="CILIUM ASSEMBLY PROTEIN DZIP1L"/>
    <property type="match status" value="1"/>
</dbReference>
<feature type="compositionally biased region" description="Basic residues" evidence="7">
    <location>
        <begin position="515"/>
        <end position="526"/>
    </location>
</feature>
<feature type="compositionally biased region" description="Polar residues" evidence="7">
    <location>
        <begin position="574"/>
        <end position="588"/>
    </location>
</feature>
<evidence type="ECO:0000256" key="6">
    <source>
        <dbReference type="ARBA" id="ARBA00023273"/>
    </source>
</evidence>
<feature type="compositionally biased region" description="Basic and acidic residues" evidence="7">
    <location>
        <begin position="528"/>
        <end position="572"/>
    </location>
</feature>
<feature type="region of interest" description="Disordered" evidence="7">
    <location>
        <begin position="1"/>
        <end position="20"/>
    </location>
</feature>
<protein>
    <recommendedName>
        <fullName evidence="8">C2H2-type domain-containing protein</fullName>
    </recommendedName>
</protein>
<feature type="region of interest" description="Disordered" evidence="7">
    <location>
        <begin position="395"/>
        <end position="416"/>
    </location>
</feature>
<feature type="compositionally biased region" description="Basic and acidic residues" evidence="7">
    <location>
        <begin position="912"/>
        <end position="942"/>
    </location>
</feature>
<feature type="compositionally biased region" description="Polar residues" evidence="7">
    <location>
        <begin position="978"/>
        <end position="987"/>
    </location>
</feature>